<feature type="region of interest" description="Disordered" evidence="1">
    <location>
        <begin position="62"/>
        <end position="102"/>
    </location>
</feature>
<proteinExistence type="predicted"/>
<gene>
    <name evidence="2" type="ORF">B0A54_14120</name>
</gene>
<dbReference type="OrthoDB" id="3917678at2759"/>
<feature type="compositionally biased region" description="Gly residues" evidence="1">
    <location>
        <begin position="65"/>
        <end position="77"/>
    </location>
</feature>
<dbReference type="AlphaFoldDB" id="A0A4U0UD87"/>
<protein>
    <submittedName>
        <fullName evidence="2">Uncharacterized protein</fullName>
    </submittedName>
</protein>
<dbReference type="Proteomes" id="UP000310066">
    <property type="component" value="Unassembled WGS sequence"/>
</dbReference>
<dbReference type="EMBL" id="NAJP01000086">
    <property type="protein sequence ID" value="TKA33423.1"/>
    <property type="molecule type" value="Genomic_DNA"/>
</dbReference>
<reference evidence="2 3" key="1">
    <citation type="submission" date="2017-03" db="EMBL/GenBank/DDBJ databases">
        <title>Genomes of endolithic fungi from Antarctica.</title>
        <authorList>
            <person name="Coleine C."/>
            <person name="Masonjones S."/>
            <person name="Stajich J.E."/>
        </authorList>
    </citation>
    <scope>NUCLEOTIDE SEQUENCE [LARGE SCALE GENOMIC DNA]</scope>
    <source>
        <strain evidence="2 3">CCFEE 5311</strain>
    </source>
</reference>
<evidence type="ECO:0000313" key="3">
    <source>
        <dbReference type="Proteomes" id="UP000310066"/>
    </source>
</evidence>
<comment type="caution">
    <text evidence="2">The sequence shown here is derived from an EMBL/GenBank/DDBJ whole genome shotgun (WGS) entry which is preliminary data.</text>
</comment>
<organism evidence="2 3">
    <name type="scientific">Friedmanniomyces endolithicus</name>
    <dbReference type="NCBI Taxonomy" id="329885"/>
    <lineage>
        <taxon>Eukaryota</taxon>
        <taxon>Fungi</taxon>
        <taxon>Dikarya</taxon>
        <taxon>Ascomycota</taxon>
        <taxon>Pezizomycotina</taxon>
        <taxon>Dothideomycetes</taxon>
        <taxon>Dothideomycetidae</taxon>
        <taxon>Mycosphaerellales</taxon>
        <taxon>Teratosphaeriaceae</taxon>
        <taxon>Friedmanniomyces</taxon>
    </lineage>
</organism>
<feature type="compositionally biased region" description="Basic and acidic residues" evidence="1">
    <location>
        <begin position="82"/>
        <end position="96"/>
    </location>
</feature>
<sequence>MCYHKYTHFNACKLHVPIHTHMCQKNLTEDATRVIFCEDYRTVQLRLQQNCPHCPPNLASPGSTWSGGGRGGVGGTGYPTPPDERDGGEEARRGRGEGAAAAAAAVPWRVACGA</sequence>
<name>A0A4U0UD87_9PEZI</name>
<evidence type="ECO:0000313" key="2">
    <source>
        <dbReference type="EMBL" id="TKA33423.1"/>
    </source>
</evidence>
<accession>A0A4U0UD87</accession>
<evidence type="ECO:0000256" key="1">
    <source>
        <dbReference type="SAM" id="MobiDB-lite"/>
    </source>
</evidence>